<dbReference type="SUPFAM" id="SSF103088">
    <property type="entry name" value="OmpA-like"/>
    <property type="match status" value="1"/>
</dbReference>
<sequence length="573" mass="64890">MKKTLLLLLFITSLYATTANYSIIVNKPFDAALFDITQDYDRTISAVGFSKEYKNNSNGAASYTNAFDYLASVSQKFGSQMHIIKVDKTSKIILSKISNLPKFNEAIALVKTPSNGYFIGGYTLDGSLLVVKLDANANLLYSRTFGTKNYDRMNNLILMSDGGVLAIGSSITSRSSSDSMFNSGLGNNDIFITRFSKDGQKLWSKKYGTIYDDQGIDAVEARDGSIIVIGTTSYEKNRDVSIMRLTENGNRVWLKHYQKQANDDNTVIPKKIIRLKDNNFVLALTQYNHMRKEHIRLIKFDLYQNILLDKEIFTSYPSEVNDIKEYSDGKFIAVGYVKDTYNTDGLAMILDSNFILLTQEHYGQENYDVFNAVTIMHNSQAAVAGVHTNNDSQETNMWITKLNRDATMAQVSSSVDSFYEKLCEIFKVEIKTKKIEIKKDLSINIIDSALYFEVGAYKLTSAQKSFLSIVSAKLLPFVYANKEDIQSLEINGHTSSEWGKSNFTDTYLNNEKLSLNRSYETMSYLFREQKKALQVWLTQALRGSGYSSSQKIEYSNIESKKKSRRVSFKVILK</sequence>
<dbReference type="PANTHER" id="PTHR42754">
    <property type="entry name" value="ENDOGLUCANASE"/>
    <property type="match status" value="1"/>
</dbReference>
<gene>
    <name evidence="1" type="ORF">MNB_SM-4-837</name>
</gene>
<dbReference type="InterPro" id="IPR036737">
    <property type="entry name" value="OmpA-like_sf"/>
</dbReference>
<proteinExistence type="predicted"/>
<reference evidence="1" key="1">
    <citation type="submission" date="2016-10" db="EMBL/GenBank/DDBJ databases">
        <authorList>
            <person name="de Groot N.N."/>
        </authorList>
    </citation>
    <scope>NUCLEOTIDE SEQUENCE</scope>
</reference>
<dbReference type="EMBL" id="FPHF01000113">
    <property type="protein sequence ID" value="SFV69381.1"/>
    <property type="molecule type" value="Genomic_DNA"/>
</dbReference>
<dbReference type="PANTHER" id="PTHR42754:SF1">
    <property type="entry name" value="LIPOPROTEIN"/>
    <property type="match status" value="1"/>
</dbReference>
<organism evidence="1">
    <name type="scientific">hydrothermal vent metagenome</name>
    <dbReference type="NCBI Taxonomy" id="652676"/>
    <lineage>
        <taxon>unclassified sequences</taxon>
        <taxon>metagenomes</taxon>
        <taxon>ecological metagenomes</taxon>
    </lineage>
</organism>
<evidence type="ECO:0008006" key="2">
    <source>
        <dbReference type="Google" id="ProtNLM"/>
    </source>
</evidence>
<accession>A0A1W1CUP9</accession>
<dbReference type="Gene3D" id="3.30.1330.60">
    <property type="entry name" value="OmpA-like domain"/>
    <property type="match status" value="1"/>
</dbReference>
<protein>
    <recommendedName>
        <fullName evidence="2">OmpA-like domain-containing protein</fullName>
    </recommendedName>
</protein>
<evidence type="ECO:0000313" key="1">
    <source>
        <dbReference type="EMBL" id="SFV69381.1"/>
    </source>
</evidence>
<name>A0A1W1CUP9_9ZZZZ</name>
<dbReference type="AlphaFoldDB" id="A0A1W1CUP9"/>
<dbReference type="SUPFAM" id="SSF101898">
    <property type="entry name" value="NHL repeat"/>
    <property type="match status" value="1"/>
</dbReference>